<organism evidence="1 2">
    <name type="scientific">Cupriavidus basilensis</name>
    <dbReference type="NCBI Taxonomy" id="68895"/>
    <lineage>
        <taxon>Bacteria</taxon>
        <taxon>Pseudomonadati</taxon>
        <taxon>Pseudomonadota</taxon>
        <taxon>Betaproteobacteria</taxon>
        <taxon>Burkholderiales</taxon>
        <taxon>Burkholderiaceae</taxon>
        <taxon>Cupriavidus</taxon>
    </lineage>
</organism>
<name>A0A0C4YNL0_9BURK</name>
<dbReference type="KEGG" id="cbw:RR42_s2518"/>
<reference evidence="1 2" key="1">
    <citation type="journal article" date="2015" name="Genome Announc.">
        <title>Complete Genome Sequence of Cupriavidus basilensis 4G11, Isolated from the Oak Ridge Field Research Center Site.</title>
        <authorList>
            <person name="Ray J."/>
            <person name="Waters R.J."/>
            <person name="Skerker J.M."/>
            <person name="Kuehl J.V."/>
            <person name="Price M.N."/>
            <person name="Huang J."/>
            <person name="Chakraborty R."/>
            <person name="Arkin A.P."/>
            <person name="Deutschbauer A."/>
        </authorList>
    </citation>
    <scope>NUCLEOTIDE SEQUENCE [LARGE SCALE GENOMIC DNA]</scope>
    <source>
        <strain evidence="1">4G11</strain>
    </source>
</reference>
<keyword evidence="2" id="KW-1185">Reference proteome</keyword>
<dbReference type="STRING" id="68895.RR42_s2518"/>
<proteinExistence type="predicted"/>
<protein>
    <submittedName>
        <fullName evidence="1">Putative exported protein</fullName>
    </submittedName>
</protein>
<sequence length="165" mass="18060">MAGKHILGFVAAAALVGLVITALPVHGAQPDADILLPQVQQINGISYVSGGIGEDEVKAMRSIAGRFNVRLGFYDAKGGAALSDVVVTIEDTRGERRLRVVIAGPLLYMQLPPATYTVRAQFRGDSQSRKFTVGRNAINYLFRLRINELEDGWVYCESRCPRRGR</sequence>
<accession>A0A0C4YNL0</accession>
<evidence type="ECO:0000313" key="1">
    <source>
        <dbReference type="EMBL" id="AJG24100.1"/>
    </source>
</evidence>
<dbReference type="EMBL" id="CP010537">
    <property type="protein sequence ID" value="AJG24100.1"/>
    <property type="molecule type" value="Genomic_DNA"/>
</dbReference>
<dbReference type="OrthoDB" id="8926484at2"/>
<dbReference type="RefSeq" id="WP_052495129.1">
    <property type="nucleotide sequence ID" value="NZ_CP010537.1"/>
</dbReference>
<evidence type="ECO:0000313" key="2">
    <source>
        <dbReference type="Proteomes" id="UP000031843"/>
    </source>
</evidence>
<dbReference type="Proteomes" id="UP000031843">
    <property type="component" value="Chromosome secondary"/>
</dbReference>
<dbReference type="AlphaFoldDB" id="A0A0C4YNL0"/>
<gene>
    <name evidence="1" type="ORF">RR42_s2518</name>
</gene>